<gene>
    <name evidence="2" type="ORF">PMAYCL1PPCAC_04705</name>
</gene>
<sequence length="513" mass="57334">FQMLDLQTELRLAFSRARKAYNELDKVHDISVEDVFIKNMSMIVMEVVESIQMNSRVSSDNFDKVRFAFASCPSSRILQLGNSIAFLLEKLLTDRGVWSNGTTSIYGLLQKEKKPAGSVRVIETTSHVNATSGRAPKNGIKRKATSVPEGPPLFNNTMEHDIKMEPEDFEDVPSSSRVQPLLEVRNVPLDEVIKEEVDVKMEPLDEDIKQEPIEDVFLPNSGTSRPVDKSYVRKKKKTTSDDDSVPGCSKPTSKVFLPNSGPFRPVDQTTLSKLDQADSVPRSSKAAKTKPTLERCYLCGCLTDKFACVPPEAEKRDATIRRVIHLTLEHIEKLEALSSVDKTVYFCNMHLTKLDVPSKGPIDFADLKLRCVDAHRFLNKKRAPKTGTVQVNDHRYKLYKCGLCGDQSPAYSNTVSPQYPSAAKAFFSKLVNVTQKQAELIQFFLDNNIRADICMKHIVKHKHYPMGSGARKAPTLTPQTVKTNPVGAVDDIQLSGHGQSKAKSEYSEVKDEV</sequence>
<comment type="caution">
    <text evidence="2">The sequence shown here is derived from an EMBL/GenBank/DDBJ whole genome shotgun (WGS) entry which is preliminary data.</text>
</comment>
<feature type="region of interest" description="Disordered" evidence="1">
    <location>
        <begin position="216"/>
        <end position="252"/>
    </location>
</feature>
<dbReference type="EMBL" id="BTRK01000002">
    <property type="protein sequence ID" value="GMR34510.1"/>
    <property type="molecule type" value="Genomic_DNA"/>
</dbReference>
<feature type="region of interest" description="Disordered" evidence="1">
    <location>
        <begin position="490"/>
        <end position="513"/>
    </location>
</feature>
<feature type="compositionally biased region" description="Basic and acidic residues" evidence="1">
    <location>
        <begin position="502"/>
        <end position="513"/>
    </location>
</feature>
<accession>A0AAN4ZB63</accession>
<keyword evidence="3" id="KW-1185">Reference proteome</keyword>
<feature type="non-terminal residue" evidence="2">
    <location>
        <position position="1"/>
    </location>
</feature>
<name>A0AAN4ZB63_9BILA</name>
<dbReference type="Proteomes" id="UP001328107">
    <property type="component" value="Unassembled WGS sequence"/>
</dbReference>
<evidence type="ECO:0000313" key="2">
    <source>
        <dbReference type="EMBL" id="GMR34510.1"/>
    </source>
</evidence>
<evidence type="ECO:0000313" key="3">
    <source>
        <dbReference type="Proteomes" id="UP001328107"/>
    </source>
</evidence>
<organism evidence="2 3">
    <name type="scientific">Pristionchus mayeri</name>
    <dbReference type="NCBI Taxonomy" id="1317129"/>
    <lineage>
        <taxon>Eukaryota</taxon>
        <taxon>Metazoa</taxon>
        <taxon>Ecdysozoa</taxon>
        <taxon>Nematoda</taxon>
        <taxon>Chromadorea</taxon>
        <taxon>Rhabditida</taxon>
        <taxon>Rhabditina</taxon>
        <taxon>Diplogasteromorpha</taxon>
        <taxon>Diplogasteroidea</taxon>
        <taxon>Neodiplogasteridae</taxon>
        <taxon>Pristionchus</taxon>
    </lineage>
</organism>
<reference evidence="3" key="1">
    <citation type="submission" date="2022-10" db="EMBL/GenBank/DDBJ databases">
        <title>Genome assembly of Pristionchus species.</title>
        <authorList>
            <person name="Yoshida K."/>
            <person name="Sommer R.J."/>
        </authorList>
    </citation>
    <scope>NUCLEOTIDE SEQUENCE [LARGE SCALE GENOMIC DNA]</scope>
    <source>
        <strain evidence="3">RS5460</strain>
    </source>
</reference>
<evidence type="ECO:0000256" key="1">
    <source>
        <dbReference type="SAM" id="MobiDB-lite"/>
    </source>
</evidence>
<dbReference type="AlphaFoldDB" id="A0AAN4ZB63"/>
<feature type="region of interest" description="Disordered" evidence="1">
    <location>
        <begin position="129"/>
        <end position="154"/>
    </location>
</feature>
<proteinExistence type="predicted"/>
<protein>
    <submittedName>
        <fullName evidence="2">Uncharacterized protein</fullName>
    </submittedName>
</protein>